<sequence length="128" mass="14271">MKNKLKPFATLFLLASFFNLQSCDEMIDEIHKNKEEQNYVSPYRGKYTGTYTGDSAGELIINVSEKGSVEITRTSLNSNESYYTGLINSSFNTTNKAPSGFMLIGNLNSKIGTWEMGSSKGTWTVKKN</sequence>
<reference evidence="3" key="1">
    <citation type="submission" date="2021-11" db="EMBL/GenBank/DDBJ databases">
        <title>Description of novel Chryseobacterium species.</title>
        <authorList>
            <person name="Saticioglu I.B."/>
            <person name="Ay H."/>
            <person name="Altun S."/>
            <person name="Duman M."/>
        </authorList>
    </citation>
    <scope>NUCLEOTIDE SEQUENCE</scope>
    <source>
        <strain evidence="3">C-39</strain>
    </source>
</reference>
<name>A0A9Q3UU79_9FLAO</name>
<evidence type="ECO:0000313" key="2">
    <source>
        <dbReference type="EMBL" id="MBD3906557.1"/>
    </source>
</evidence>
<organism evidence="3 5">
    <name type="scientific">Chryseobacterium muglaense</name>
    <dbReference type="NCBI Taxonomy" id="2893752"/>
    <lineage>
        <taxon>Bacteria</taxon>
        <taxon>Pseudomonadati</taxon>
        <taxon>Bacteroidota</taxon>
        <taxon>Flavobacteriia</taxon>
        <taxon>Flavobacteriales</taxon>
        <taxon>Weeksellaceae</taxon>
        <taxon>Chryseobacterium group</taxon>
        <taxon>Chryseobacterium</taxon>
    </lineage>
</organism>
<feature type="signal peptide" evidence="1">
    <location>
        <begin position="1"/>
        <end position="22"/>
    </location>
</feature>
<dbReference type="AlphaFoldDB" id="A0A9Q3UU79"/>
<evidence type="ECO:0000313" key="3">
    <source>
        <dbReference type="EMBL" id="MCC9033571.1"/>
    </source>
</evidence>
<dbReference type="Proteomes" id="UP001107960">
    <property type="component" value="Unassembled WGS sequence"/>
</dbReference>
<accession>A0A9Q3UU79</accession>
<evidence type="ECO:0000256" key="1">
    <source>
        <dbReference type="SAM" id="SignalP"/>
    </source>
</evidence>
<feature type="chain" id="PRO_5040375500" evidence="1">
    <location>
        <begin position="23"/>
        <end position="128"/>
    </location>
</feature>
<dbReference type="EMBL" id="JACXXP010000035">
    <property type="protein sequence ID" value="MBD3906557.1"/>
    <property type="molecule type" value="Genomic_DNA"/>
</dbReference>
<gene>
    <name evidence="2" type="ORF">IEW27_18395</name>
    <name evidence="3" type="ORF">LNP80_04780</name>
</gene>
<evidence type="ECO:0000313" key="4">
    <source>
        <dbReference type="Proteomes" id="UP000603715"/>
    </source>
</evidence>
<comment type="caution">
    <text evidence="3">The sequence shown here is derived from an EMBL/GenBank/DDBJ whole genome shotgun (WGS) entry which is preliminary data.</text>
</comment>
<protein>
    <submittedName>
        <fullName evidence="3">Uncharacterized protein</fullName>
    </submittedName>
</protein>
<dbReference type="Proteomes" id="UP000603715">
    <property type="component" value="Unassembled WGS sequence"/>
</dbReference>
<keyword evidence="1" id="KW-0732">Signal</keyword>
<evidence type="ECO:0000313" key="5">
    <source>
        <dbReference type="Proteomes" id="UP001107960"/>
    </source>
</evidence>
<proteinExistence type="predicted"/>
<dbReference type="RefSeq" id="WP_191180969.1">
    <property type="nucleotide sequence ID" value="NZ_JACXXP010000035.1"/>
</dbReference>
<reference evidence="2" key="3">
    <citation type="submission" date="2024-05" db="EMBL/GenBank/DDBJ databases">
        <title>Description of novel Chryseobacterium sp. strain C-2.</title>
        <authorList>
            <person name="Saticioglu I.B."/>
        </authorList>
    </citation>
    <scope>NUCLEOTIDE SEQUENCE</scope>
    <source>
        <strain evidence="2">C-2</strain>
    </source>
</reference>
<keyword evidence="4" id="KW-1185">Reference proteome</keyword>
<reference evidence="4" key="2">
    <citation type="submission" date="2023-07" db="EMBL/GenBank/DDBJ databases">
        <title>Description of novel Chryseobacterium sp. strain C-2.</title>
        <authorList>
            <person name="Saticioglu I.B."/>
        </authorList>
    </citation>
    <scope>NUCLEOTIDE SEQUENCE [LARGE SCALE GENOMIC DNA]</scope>
    <source>
        <strain evidence="4">C-2</strain>
    </source>
</reference>
<dbReference type="EMBL" id="JAJJML010000001">
    <property type="protein sequence ID" value="MCC9033571.1"/>
    <property type="molecule type" value="Genomic_DNA"/>
</dbReference>